<evidence type="ECO:0000313" key="3">
    <source>
        <dbReference type="Proteomes" id="UP001286313"/>
    </source>
</evidence>
<dbReference type="AlphaFoldDB" id="A0AAE1KLK5"/>
<gene>
    <name evidence="2" type="ORF">Pcinc_018472</name>
</gene>
<dbReference type="EMBL" id="JAWQEG010001778">
    <property type="protein sequence ID" value="KAK3876759.1"/>
    <property type="molecule type" value="Genomic_DNA"/>
</dbReference>
<feature type="coiled-coil region" evidence="1">
    <location>
        <begin position="8"/>
        <end position="35"/>
    </location>
</feature>
<reference evidence="2" key="1">
    <citation type="submission" date="2023-10" db="EMBL/GenBank/DDBJ databases">
        <title>Genome assemblies of two species of porcelain crab, Petrolisthes cinctipes and Petrolisthes manimaculis (Anomura: Porcellanidae).</title>
        <authorList>
            <person name="Angst P."/>
        </authorList>
    </citation>
    <scope>NUCLEOTIDE SEQUENCE</scope>
    <source>
        <strain evidence="2">PB745_01</strain>
        <tissue evidence="2">Gill</tissue>
    </source>
</reference>
<keyword evidence="3" id="KW-1185">Reference proteome</keyword>
<keyword evidence="1" id="KW-0175">Coiled coil</keyword>
<name>A0AAE1KLK5_PETCI</name>
<protein>
    <submittedName>
        <fullName evidence="2">Uncharacterized protein</fullName>
    </submittedName>
</protein>
<organism evidence="2 3">
    <name type="scientific">Petrolisthes cinctipes</name>
    <name type="common">Flat porcelain crab</name>
    <dbReference type="NCBI Taxonomy" id="88211"/>
    <lineage>
        <taxon>Eukaryota</taxon>
        <taxon>Metazoa</taxon>
        <taxon>Ecdysozoa</taxon>
        <taxon>Arthropoda</taxon>
        <taxon>Crustacea</taxon>
        <taxon>Multicrustacea</taxon>
        <taxon>Malacostraca</taxon>
        <taxon>Eumalacostraca</taxon>
        <taxon>Eucarida</taxon>
        <taxon>Decapoda</taxon>
        <taxon>Pleocyemata</taxon>
        <taxon>Anomura</taxon>
        <taxon>Galatheoidea</taxon>
        <taxon>Porcellanidae</taxon>
        <taxon>Petrolisthes</taxon>
    </lineage>
</organism>
<accession>A0AAE1KLK5</accession>
<evidence type="ECO:0000313" key="2">
    <source>
        <dbReference type="EMBL" id="KAK3876759.1"/>
    </source>
</evidence>
<comment type="caution">
    <text evidence="2">The sequence shown here is derived from an EMBL/GenBank/DDBJ whole genome shotgun (WGS) entry which is preliminary data.</text>
</comment>
<evidence type="ECO:0000256" key="1">
    <source>
        <dbReference type="SAM" id="Coils"/>
    </source>
</evidence>
<proteinExistence type="predicted"/>
<sequence length="111" mass="12784">MEDKDALIAKLVTECDSLKKDLEKSMQERDVLLCEVNRLKFEVQMSDLKRLKEEETSEARYATFPQIRVVKALVLTALFAYVGLICRLAELDNSLVPWGKLRELLGFRLPP</sequence>
<dbReference type="Proteomes" id="UP001286313">
    <property type="component" value="Unassembled WGS sequence"/>
</dbReference>